<dbReference type="PANTHER" id="PTHR14226:SF29">
    <property type="entry name" value="NEUROPATHY TARGET ESTERASE SWS"/>
    <property type="match status" value="1"/>
</dbReference>
<feature type="short sequence motif" description="GXSXG" evidence="4">
    <location>
        <begin position="59"/>
        <end position="63"/>
    </location>
</feature>
<dbReference type="PROSITE" id="PS51635">
    <property type="entry name" value="PNPLA"/>
    <property type="match status" value="1"/>
</dbReference>
<proteinExistence type="predicted"/>
<keyword evidence="1 4" id="KW-0378">Hydrolase</keyword>
<accession>R9PI50</accession>
<comment type="caution">
    <text evidence="6">The sequence shown here is derived from an EMBL/GenBank/DDBJ whole genome shotgun (WGS) entry which is preliminary data.</text>
</comment>
<dbReference type="GO" id="GO:0016042">
    <property type="term" value="P:lipid catabolic process"/>
    <property type="evidence" value="ECO:0007669"/>
    <property type="project" value="UniProtKB-UniRule"/>
</dbReference>
<feature type="short sequence motif" description="DGA/G" evidence="4">
    <location>
        <begin position="207"/>
        <end position="209"/>
    </location>
</feature>
<evidence type="ECO:0000256" key="4">
    <source>
        <dbReference type="PROSITE-ProRule" id="PRU01161"/>
    </source>
</evidence>
<evidence type="ECO:0000259" key="5">
    <source>
        <dbReference type="PROSITE" id="PS51635"/>
    </source>
</evidence>
<gene>
    <name evidence="6" type="ORF">AALB_1120</name>
</gene>
<evidence type="ECO:0000256" key="2">
    <source>
        <dbReference type="ARBA" id="ARBA00022963"/>
    </source>
</evidence>
<dbReference type="CDD" id="cd07205">
    <property type="entry name" value="Pat_PNPLA6_PNPLA7_NTE1_like"/>
    <property type="match status" value="1"/>
</dbReference>
<dbReference type="Gene3D" id="3.40.1090.10">
    <property type="entry name" value="Cytosolic phospholipase A2 catalytic domain"/>
    <property type="match status" value="2"/>
</dbReference>
<dbReference type="GO" id="GO:0019867">
    <property type="term" value="C:outer membrane"/>
    <property type="evidence" value="ECO:0007669"/>
    <property type="project" value="InterPro"/>
</dbReference>
<sequence length="738" mass="82163">MRLLRKALWLILLILFSSSVIARPKIGLALSGGGAKGAAHLGVIQLLEENQIPVDYIAGTSMGAYFGAMLAMGYSAQDIEDLTFSIYWESGFVDDVTRSELSLRSKKQKDDYQIALPIGVNKDGVQIPKGAVQGQTMAEILRYATSNLEALESFDELAIPYRAVATDMAAMSPYILKRGDLAVAMQASMSVPGALRPVELDGKQLSDGGVVNNMPVDVLKDMGADIIIAVDIGARLKTQDELNTAVDVVDQLSIFLTRSGTERQIALLGADDLLISPDVTGIDTADFALMPLAIERGKQASAEPIAQLAKRIHSDDQEKVYLAYQQKVKDRRATLKLHEQFVVSKIELNNNSGLSDEVILSRLQLNQGELLSKAQLEEKISQLYALGTFERVDYRISSEQGANVIHVDTQEKRWGPGYFDMKLGLQENFSDRTEANLGLGFTLTNLNEYGAEWRNEFEIGSIKRLFTEYYTPFTNNLKYAWLISAEYDKRSRRLYGLGEDIEYLEADFSDATFRTQLAWNYKPWQEWGLGLAARHGDIELKGFSGDASYWLYGPYFRFDYDTLNSWAFPTQGKMLDVGLTLYHEDVQGFSSVLAPSFEARWKVPFGWDKHNLNWFGEYGSTGSDFVVPTDAQDLGGFLRLSGFKYEQLSGRYKALTGLMYFYQLHYFQSPVLQAPVFVGGSLENGGVWNSSDEISYSSALWAGSIFAALDTSVLGPVVLAYGHNESEQTLYLFIGNDF</sequence>
<feature type="short sequence motif" description="GXGXXG" evidence="4">
    <location>
        <begin position="32"/>
        <end position="37"/>
    </location>
</feature>
<dbReference type="PANTHER" id="PTHR14226">
    <property type="entry name" value="NEUROPATHY TARGET ESTERASE/SWISS CHEESE D.MELANOGASTER"/>
    <property type="match status" value="1"/>
</dbReference>
<evidence type="ECO:0000256" key="1">
    <source>
        <dbReference type="ARBA" id="ARBA00022801"/>
    </source>
</evidence>
<feature type="active site" description="Proton acceptor" evidence="4">
    <location>
        <position position="207"/>
    </location>
</feature>
<dbReference type="AlphaFoldDB" id="R9PI50"/>
<evidence type="ECO:0000313" key="6">
    <source>
        <dbReference type="EMBL" id="GAD01040.1"/>
    </source>
</evidence>
<dbReference type="InterPro" id="IPR050301">
    <property type="entry name" value="NTE"/>
</dbReference>
<dbReference type="GO" id="GO:0016787">
    <property type="term" value="F:hydrolase activity"/>
    <property type="evidence" value="ECO:0007669"/>
    <property type="project" value="UniProtKB-UniRule"/>
</dbReference>
<dbReference type="Proteomes" id="UP000014461">
    <property type="component" value="Unassembled WGS sequence"/>
</dbReference>
<dbReference type="OrthoDB" id="5290098at2"/>
<keyword evidence="3 4" id="KW-0443">Lipid metabolism</keyword>
<evidence type="ECO:0000256" key="3">
    <source>
        <dbReference type="ARBA" id="ARBA00023098"/>
    </source>
</evidence>
<feature type="active site" description="Nucleophile" evidence="4">
    <location>
        <position position="61"/>
    </location>
</feature>
<protein>
    <submittedName>
        <fullName evidence="6">Extracellular lipase</fullName>
    </submittedName>
</protein>
<dbReference type="RefSeq" id="WP_016400808.1">
    <property type="nucleotide sequence ID" value="NZ_BARX01000005.1"/>
</dbReference>
<keyword evidence="7" id="KW-1185">Reference proteome</keyword>
<dbReference type="Gene3D" id="3.10.20.310">
    <property type="entry name" value="membrane protein fhac"/>
    <property type="match status" value="1"/>
</dbReference>
<organism evidence="6 7">
    <name type="scientific">Agarivorans albus MKT 106</name>
    <dbReference type="NCBI Taxonomy" id="1331007"/>
    <lineage>
        <taxon>Bacteria</taxon>
        <taxon>Pseudomonadati</taxon>
        <taxon>Pseudomonadota</taxon>
        <taxon>Gammaproteobacteria</taxon>
        <taxon>Alteromonadales</taxon>
        <taxon>Alteromonadaceae</taxon>
        <taxon>Agarivorans</taxon>
    </lineage>
</organism>
<evidence type="ECO:0000313" key="7">
    <source>
        <dbReference type="Proteomes" id="UP000014461"/>
    </source>
</evidence>
<dbReference type="STRING" id="1331007.AALB_1120"/>
<dbReference type="EMBL" id="BARX01000005">
    <property type="protein sequence ID" value="GAD01040.1"/>
    <property type="molecule type" value="Genomic_DNA"/>
</dbReference>
<dbReference type="InterPro" id="IPR010827">
    <property type="entry name" value="BamA/TamA_POTRA"/>
</dbReference>
<dbReference type="SUPFAM" id="SSF52151">
    <property type="entry name" value="FabD/lysophospholipase-like"/>
    <property type="match status" value="1"/>
</dbReference>
<keyword evidence="2 4" id="KW-0442">Lipid degradation</keyword>
<dbReference type="Pfam" id="PF01734">
    <property type="entry name" value="Patatin"/>
    <property type="match status" value="1"/>
</dbReference>
<name>R9PI50_AGAAL</name>
<dbReference type="InterPro" id="IPR002641">
    <property type="entry name" value="PNPLA_dom"/>
</dbReference>
<dbReference type="Pfam" id="PF07244">
    <property type="entry name" value="POTRA"/>
    <property type="match status" value="1"/>
</dbReference>
<dbReference type="Gene3D" id="2.40.160.50">
    <property type="entry name" value="membrane protein fhac: a member of the omp85/tpsb transporter family"/>
    <property type="match status" value="1"/>
</dbReference>
<reference evidence="6" key="1">
    <citation type="journal article" date="2013" name="Genome Announc.">
        <title>Draft Genome Sequence of Agarivorans albus Strain MKT 106T, an Agarolytic Marine Bacterium.</title>
        <authorList>
            <person name="Yasuike M."/>
            <person name="Nakamura Y."/>
            <person name="Kai W."/>
            <person name="Fujiwara A."/>
            <person name="Fukui Y."/>
            <person name="Satomi M."/>
            <person name="Sano M."/>
        </authorList>
    </citation>
    <scope>NUCLEOTIDE SEQUENCE [LARGE SCALE GENOMIC DNA]</scope>
</reference>
<dbReference type="InterPro" id="IPR016035">
    <property type="entry name" value="Acyl_Trfase/lysoPLipase"/>
</dbReference>
<feature type="domain" description="PNPLA" evidence="5">
    <location>
        <begin position="28"/>
        <end position="220"/>
    </location>
</feature>